<name>A0ABT1ZTZ7_9BURK</name>
<sequence length="328" mass="36708">MGDEKTFAMTVDGKEYIARTDAARAIAEIAKGRSVGLAQDDAATVDLGEFYGMPLHATFSRGDDKQFWTSLAVLRPDGSTLTSGETKLREDWNYTTSAMRTALDELEKLVQPARLEYVRETIEHRLARAQATLPELQARQVGPFKEQAELDEKNARLEEVIRQLSSGPSTPGRNITLRGNPLQNVDGSYRRQEPMPGLYRRPRESVITAPEKMLPVEVITAEVQKRIEKFAHQPRIVIRYHREGIVPGATKQCGIMGATYRGTVYLLRDALPGLTAVQETPFHKLVHQGIRQFIDPDEYIKTKLNLYQASPDVRAYTDAWAAGPDGCP</sequence>
<evidence type="ECO:0000313" key="3">
    <source>
        <dbReference type="Proteomes" id="UP001204151"/>
    </source>
</evidence>
<feature type="region of interest" description="Disordered" evidence="1">
    <location>
        <begin position="165"/>
        <end position="196"/>
    </location>
</feature>
<dbReference type="EMBL" id="JANUGW010000013">
    <property type="protein sequence ID" value="MCS0583388.1"/>
    <property type="molecule type" value="Genomic_DNA"/>
</dbReference>
<comment type="caution">
    <text evidence="2">The sequence shown here is derived from an EMBL/GenBank/DDBJ whole genome shotgun (WGS) entry which is preliminary data.</text>
</comment>
<accession>A0ABT1ZTZ7</accession>
<evidence type="ECO:0000313" key="2">
    <source>
        <dbReference type="EMBL" id="MCS0583388.1"/>
    </source>
</evidence>
<organism evidence="2 3">
    <name type="scientific">Massilia pinisoli</name>
    <dbReference type="NCBI Taxonomy" id="1772194"/>
    <lineage>
        <taxon>Bacteria</taxon>
        <taxon>Pseudomonadati</taxon>
        <taxon>Pseudomonadota</taxon>
        <taxon>Betaproteobacteria</taxon>
        <taxon>Burkholderiales</taxon>
        <taxon>Oxalobacteraceae</taxon>
        <taxon>Telluria group</taxon>
        <taxon>Massilia</taxon>
    </lineage>
</organism>
<evidence type="ECO:0000256" key="1">
    <source>
        <dbReference type="SAM" id="MobiDB-lite"/>
    </source>
</evidence>
<reference evidence="2 3" key="1">
    <citation type="submission" date="2022-08" db="EMBL/GenBank/DDBJ databases">
        <title>Reclassification of Massilia species as members of the genera Telluria, Duganella, Pseudoduganella, Mokoshia gen. nov. and Zemynaea gen. nov. using orthogonal and non-orthogonal genome-based approaches.</title>
        <authorList>
            <person name="Bowman J.P."/>
        </authorList>
    </citation>
    <scope>NUCLEOTIDE SEQUENCE [LARGE SCALE GENOMIC DNA]</scope>
    <source>
        <strain evidence="2 3">JCM 31316</strain>
    </source>
</reference>
<dbReference type="RefSeq" id="WP_258817978.1">
    <property type="nucleotide sequence ID" value="NZ_JANUGW010000013.1"/>
</dbReference>
<dbReference type="Proteomes" id="UP001204151">
    <property type="component" value="Unassembled WGS sequence"/>
</dbReference>
<evidence type="ECO:0008006" key="4">
    <source>
        <dbReference type="Google" id="ProtNLM"/>
    </source>
</evidence>
<keyword evidence="3" id="KW-1185">Reference proteome</keyword>
<proteinExistence type="predicted"/>
<gene>
    <name evidence="2" type="ORF">NX784_17495</name>
</gene>
<protein>
    <recommendedName>
        <fullName evidence="4">Large polyvalent protein associated domain-containing protein</fullName>
    </recommendedName>
</protein>